<feature type="compositionally biased region" description="Polar residues" evidence="1">
    <location>
        <begin position="77"/>
        <end position="86"/>
    </location>
</feature>
<accession>A0A1I8HAY1</accession>
<reference evidence="3" key="1">
    <citation type="submission" date="2016-11" db="UniProtKB">
        <authorList>
            <consortium name="WormBaseParasite"/>
        </authorList>
    </citation>
    <scope>IDENTIFICATION</scope>
</reference>
<keyword evidence="2" id="KW-1185">Reference proteome</keyword>
<sequence length="86" mass="10180">MFAMLMEKKKQERGFYLYDYTVKRTQEHPDAQRPQRLQSQEKWRTLRSNVRASARAFKELVKERSRRGGGEKVGSAFWTSSEGHLT</sequence>
<dbReference type="Proteomes" id="UP000095280">
    <property type="component" value="Unplaced"/>
</dbReference>
<evidence type="ECO:0000313" key="3">
    <source>
        <dbReference type="WBParaSite" id="maker-uti_cns_0005219-snap-gene-0.5-mRNA-1"/>
    </source>
</evidence>
<proteinExistence type="predicted"/>
<name>A0A1I8HAY1_9PLAT</name>
<organism evidence="2 3">
    <name type="scientific">Macrostomum lignano</name>
    <dbReference type="NCBI Taxonomy" id="282301"/>
    <lineage>
        <taxon>Eukaryota</taxon>
        <taxon>Metazoa</taxon>
        <taxon>Spiralia</taxon>
        <taxon>Lophotrochozoa</taxon>
        <taxon>Platyhelminthes</taxon>
        <taxon>Rhabditophora</taxon>
        <taxon>Macrostomorpha</taxon>
        <taxon>Macrostomida</taxon>
        <taxon>Macrostomidae</taxon>
        <taxon>Macrostomum</taxon>
    </lineage>
</organism>
<evidence type="ECO:0000313" key="2">
    <source>
        <dbReference type="Proteomes" id="UP000095280"/>
    </source>
</evidence>
<dbReference type="WBParaSite" id="maker-uti_cns_0005219-snap-gene-0.5-mRNA-1">
    <property type="protein sequence ID" value="maker-uti_cns_0005219-snap-gene-0.5-mRNA-1"/>
    <property type="gene ID" value="maker-uti_cns_0005219-snap-gene-0.5"/>
</dbReference>
<evidence type="ECO:0000256" key="1">
    <source>
        <dbReference type="SAM" id="MobiDB-lite"/>
    </source>
</evidence>
<feature type="region of interest" description="Disordered" evidence="1">
    <location>
        <begin position="63"/>
        <end position="86"/>
    </location>
</feature>
<protein>
    <submittedName>
        <fullName evidence="3">HMG box domain-containing protein</fullName>
    </submittedName>
</protein>
<dbReference type="AlphaFoldDB" id="A0A1I8HAY1"/>